<dbReference type="InterPro" id="IPR000150">
    <property type="entry name" value="Cof"/>
</dbReference>
<name>A0A1Y0L2K3_9MOLU</name>
<dbReference type="PANTHER" id="PTHR10000">
    <property type="entry name" value="PHOSPHOSERINE PHOSPHATASE"/>
    <property type="match status" value="1"/>
</dbReference>
<dbReference type="Proteomes" id="UP000231179">
    <property type="component" value="Chromosome"/>
</dbReference>
<dbReference type="SFLD" id="SFLDS00003">
    <property type="entry name" value="Haloacid_Dehalogenase"/>
    <property type="match status" value="1"/>
</dbReference>
<organism evidence="1 2">
    <name type="scientific">Spiroplasma clarkii</name>
    <dbReference type="NCBI Taxonomy" id="2139"/>
    <lineage>
        <taxon>Bacteria</taxon>
        <taxon>Bacillati</taxon>
        <taxon>Mycoplasmatota</taxon>
        <taxon>Mollicutes</taxon>
        <taxon>Entomoplasmatales</taxon>
        <taxon>Spiroplasmataceae</taxon>
        <taxon>Spiroplasma</taxon>
    </lineage>
</organism>
<sequence>MKDNIRKKLKENIIVFSDLDGTALLSSHKFSQKTKDIVKKVYKSGHYFIPITARSTLDTFEHQALYLGLDKLGGIAVANNGTHIYDFKKNHWIRQAYVSQTMVERVFRHTYGKVGKYKVHYFADNTTYVYGAGENSRYWSDIMNMDYKVVTEFGEITEPINHMTIVLKKGVSEQEIKAFYQEFEFVNEELSAIRYYDRVHELTPKGINKGEALQLILDYLNLNEQNTSVFCFGDSVNDIPMFEAAQYPVAMGNAIDQLFEDAAYITKTNDENGVADFIEKYIL</sequence>
<dbReference type="SFLD" id="SFLDG01140">
    <property type="entry name" value="C2.B:_Phosphomannomutase_and_P"/>
    <property type="match status" value="1"/>
</dbReference>
<dbReference type="AlphaFoldDB" id="A0A1Y0L2K3"/>
<dbReference type="EMBL" id="CP024870">
    <property type="protein sequence ID" value="ATX71545.1"/>
    <property type="molecule type" value="Genomic_DNA"/>
</dbReference>
<dbReference type="PROSITE" id="PS01229">
    <property type="entry name" value="COF_2"/>
    <property type="match status" value="1"/>
</dbReference>
<proteinExistence type="predicted"/>
<dbReference type="InterPro" id="IPR023214">
    <property type="entry name" value="HAD_sf"/>
</dbReference>
<dbReference type="PANTHER" id="PTHR10000:SF8">
    <property type="entry name" value="HAD SUPERFAMILY HYDROLASE-LIKE, TYPE 3"/>
    <property type="match status" value="1"/>
</dbReference>
<dbReference type="Gene3D" id="3.40.50.1000">
    <property type="entry name" value="HAD superfamily/HAD-like"/>
    <property type="match status" value="1"/>
</dbReference>
<reference evidence="1 2" key="1">
    <citation type="submission" date="2017-11" db="EMBL/GenBank/DDBJ databases">
        <title>Complete genome sequence of Spiroplasma clarkii CN-5 (DSM 19994).</title>
        <authorList>
            <person name="Tsai Y.-M."/>
            <person name="Chang A."/>
            <person name="Lo W.-S."/>
            <person name="Kuo C.-H."/>
        </authorList>
    </citation>
    <scope>NUCLEOTIDE SEQUENCE [LARGE SCALE GENOMIC DNA]</scope>
    <source>
        <strain evidence="1 2">CN-5</strain>
    </source>
</reference>
<dbReference type="NCBIfam" id="TIGR00099">
    <property type="entry name" value="Cof-subfamily"/>
    <property type="match status" value="1"/>
</dbReference>
<evidence type="ECO:0000313" key="2">
    <source>
        <dbReference type="Proteomes" id="UP000231179"/>
    </source>
</evidence>
<keyword evidence="2" id="KW-1185">Reference proteome</keyword>
<dbReference type="GO" id="GO:0016791">
    <property type="term" value="F:phosphatase activity"/>
    <property type="evidence" value="ECO:0007669"/>
    <property type="project" value="TreeGrafter"/>
</dbReference>
<dbReference type="Gene3D" id="3.30.1240.10">
    <property type="match status" value="1"/>
</dbReference>
<dbReference type="GO" id="GO:0005829">
    <property type="term" value="C:cytosol"/>
    <property type="evidence" value="ECO:0007669"/>
    <property type="project" value="TreeGrafter"/>
</dbReference>
<gene>
    <name evidence="1" type="ORF">SCLAR_v1c12450</name>
</gene>
<dbReference type="RefSeq" id="WP_100255074.1">
    <property type="nucleotide sequence ID" value="NZ_CP015819.1"/>
</dbReference>
<dbReference type="SUPFAM" id="SSF56784">
    <property type="entry name" value="HAD-like"/>
    <property type="match status" value="1"/>
</dbReference>
<keyword evidence="1" id="KW-0378">Hydrolase</keyword>
<dbReference type="KEGG" id="scla:SCLARK_001776"/>
<dbReference type="InterPro" id="IPR006379">
    <property type="entry name" value="HAD-SF_hydro_IIB"/>
</dbReference>
<accession>A0A1Y0L2K3</accession>
<dbReference type="Pfam" id="PF08282">
    <property type="entry name" value="Hydrolase_3"/>
    <property type="match status" value="1"/>
</dbReference>
<dbReference type="InterPro" id="IPR036412">
    <property type="entry name" value="HAD-like_sf"/>
</dbReference>
<protein>
    <submittedName>
        <fullName evidence="1">HAD superfamily hydrolase</fullName>
    </submittedName>
</protein>
<evidence type="ECO:0000313" key="1">
    <source>
        <dbReference type="EMBL" id="ATX71545.1"/>
    </source>
</evidence>
<dbReference type="NCBIfam" id="TIGR01484">
    <property type="entry name" value="HAD-SF-IIB"/>
    <property type="match status" value="1"/>
</dbReference>
<dbReference type="GO" id="GO:0000287">
    <property type="term" value="F:magnesium ion binding"/>
    <property type="evidence" value="ECO:0007669"/>
    <property type="project" value="TreeGrafter"/>
</dbReference>
<dbReference type="OrthoDB" id="9810101at2"/>